<name>A0AAE4DRF6_9ENTR</name>
<evidence type="ECO:0000313" key="1">
    <source>
        <dbReference type="EMBL" id="MDR9892650.1"/>
    </source>
</evidence>
<gene>
    <name evidence="1" type="ORF">O7047_20740</name>
</gene>
<reference evidence="1" key="1">
    <citation type="submission" date="2022-12" db="EMBL/GenBank/DDBJ databases">
        <title>NDM-1 containing novel ST 2018 Pseudenterobacter timonensis.</title>
        <authorList>
            <person name="Halder G."/>
            <person name="Mandal S."/>
            <person name="Dutta S."/>
        </authorList>
    </citation>
    <scope>NUCLEOTIDE SEQUENCE</scope>
    <source>
        <strain evidence="1">CNCI147</strain>
    </source>
</reference>
<dbReference type="RefSeq" id="WP_310827665.1">
    <property type="nucleotide sequence ID" value="NZ_JAQGEC010000024.1"/>
</dbReference>
<evidence type="ECO:0000313" key="2">
    <source>
        <dbReference type="Proteomes" id="UP001248822"/>
    </source>
</evidence>
<sequence>MHASDYLRMKLQSDRHLAMSVQNGFRGVIQTAKGVASDIYAGIERASWYTSCLIPQYHEVCHELAREETRMLYSIASVFQHRDVLQHMLYLYFKTVLADIDNGNPDGQVRNLTKGVTHFAANLAVAKETRLAIAETISLLLAHSEFLSGTVVKKIASITPVFTAALQLFGLEQKAAMAARRLKALDPRYYWILYNAKLEMLYYFVEPVLNETIIKTNAGFFSDTNELIDEIKRMFNV</sequence>
<protein>
    <submittedName>
        <fullName evidence="1">Uncharacterized protein</fullName>
    </submittedName>
</protein>
<dbReference type="EMBL" id="JAQGEC010000024">
    <property type="protein sequence ID" value="MDR9892650.1"/>
    <property type="molecule type" value="Genomic_DNA"/>
</dbReference>
<proteinExistence type="predicted"/>
<organism evidence="1 2">
    <name type="scientific">Pseudenterobacter timonensis</name>
    <dbReference type="NCBI Taxonomy" id="1755099"/>
    <lineage>
        <taxon>Bacteria</taxon>
        <taxon>Pseudomonadati</taxon>
        <taxon>Pseudomonadota</taxon>
        <taxon>Gammaproteobacteria</taxon>
        <taxon>Enterobacterales</taxon>
        <taxon>Enterobacteriaceae</taxon>
        <taxon>Pseudenterobacter</taxon>
    </lineage>
</organism>
<dbReference type="Proteomes" id="UP001248822">
    <property type="component" value="Unassembled WGS sequence"/>
</dbReference>
<accession>A0AAE4DRF6</accession>
<comment type="caution">
    <text evidence="1">The sequence shown here is derived from an EMBL/GenBank/DDBJ whole genome shotgun (WGS) entry which is preliminary data.</text>
</comment>
<dbReference type="AlphaFoldDB" id="A0AAE4DRF6"/>